<dbReference type="EMBL" id="JASJQH010000182">
    <property type="protein sequence ID" value="KAK9766162.1"/>
    <property type="molecule type" value="Genomic_DNA"/>
</dbReference>
<evidence type="ECO:0000313" key="2">
    <source>
        <dbReference type="Proteomes" id="UP001479436"/>
    </source>
</evidence>
<proteinExistence type="predicted"/>
<comment type="caution">
    <text evidence="1">The sequence shown here is derived from an EMBL/GenBank/DDBJ whole genome shotgun (WGS) entry which is preliminary data.</text>
</comment>
<reference evidence="1 2" key="1">
    <citation type="submission" date="2023-04" db="EMBL/GenBank/DDBJ databases">
        <title>Genome of Basidiobolus ranarum AG-B5.</title>
        <authorList>
            <person name="Stajich J.E."/>
            <person name="Carter-House D."/>
            <person name="Gryganskyi A."/>
        </authorList>
    </citation>
    <scope>NUCLEOTIDE SEQUENCE [LARGE SCALE GENOMIC DNA]</scope>
    <source>
        <strain evidence="1 2">AG-B5</strain>
    </source>
</reference>
<evidence type="ECO:0000313" key="1">
    <source>
        <dbReference type="EMBL" id="KAK9766162.1"/>
    </source>
</evidence>
<accession>A0ABR2WXD9</accession>
<name>A0ABR2WXD9_9FUNG</name>
<protein>
    <submittedName>
        <fullName evidence="1">Uncharacterized protein</fullName>
    </submittedName>
</protein>
<keyword evidence="2" id="KW-1185">Reference proteome</keyword>
<dbReference type="Proteomes" id="UP001479436">
    <property type="component" value="Unassembled WGS sequence"/>
</dbReference>
<sequence length="81" mass="8836">MLVVQSLPIVPSMSLVSSSNSRSDCRTIALSPHCTPFSTALPTKSDNLGKLPLDREIPAFAFRRRNAVVEANYGEPFQSTN</sequence>
<gene>
    <name evidence="1" type="ORF">K7432_004954</name>
</gene>
<organism evidence="1 2">
    <name type="scientific">Basidiobolus ranarum</name>
    <dbReference type="NCBI Taxonomy" id="34480"/>
    <lineage>
        <taxon>Eukaryota</taxon>
        <taxon>Fungi</taxon>
        <taxon>Fungi incertae sedis</taxon>
        <taxon>Zoopagomycota</taxon>
        <taxon>Entomophthoromycotina</taxon>
        <taxon>Basidiobolomycetes</taxon>
        <taxon>Basidiobolales</taxon>
        <taxon>Basidiobolaceae</taxon>
        <taxon>Basidiobolus</taxon>
    </lineage>
</organism>